<feature type="domain" description="Threonine/serine exporter-like N-terminal" evidence="9">
    <location>
        <begin position="49"/>
        <end position="294"/>
    </location>
</feature>
<keyword evidence="4 8" id="KW-1133">Transmembrane helix</keyword>
<dbReference type="RefSeq" id="WP_253655600.1">
    <property type="nucleotide sequence ID" value="NZ_JBHTIJ010000017.1"/>
</dbReference>
<comment type="caution">
    <text evidence="11">The sequence shown here is derived from an EMBL/GenBank/DDBJ whole genome shotgun (WGS) entry which is preliminary data.</text>
</comment>
<dbReference type="InterPro" id="IPR050539">
    <property type="entry name" value="ThrE_Dicarb/AminoAcid_Exp"/>
</dbReference>
<evidence type="ECO:0000313" key="11">
    <source>
        <dbReference type="EMBL" id="MCP2162018.1"/>
    </source>
</evidence>
<gene>
    <name evidence="11" type="ORF">LX12_003222</name>
</gene>
<proteinExistence type="inferred from homology"/>
<evidence type="ECO:0000259" key="9">
    <source>
        <dbReference type="Pfam" id="PF06738"/>
    </source>
</evidence>
<evidence type="ECO:0000259" key="10">
    <source>
        <dbReference type="Pfam" id="PF12821"/>
    </source>
</evidence>
<evidence type="ECO:0000256" key="2">
    <source>
        <dbReference type="ARBA" id="ARBA00022475"/>
    </source>
</evidence>
<feature type="domain" description="Threonine/Serine exporter ThrE" evidence="10">
    <location>
        <begin position="325"/>
        <end position="446"/>
    </location>
</feature>
<evidence type="ECO:0000256" key="3">
    <source>
        <dbReference type="ARBA" id="ARBA00022692"/>
    </source>
</evidence>
<dbReference type="PANTHER" id="PTHR34390:SF2">
    <property type="entry name" value="SUCCINATE TRANSPORTER SUBUNIT YJJP-RELATED"/>
    <property type="match status" value="1"/>
</dbReference>
<feature type="transmembrane region" description="Helical" evidence="8">
    <location>
        <begin position="340"/>
        <end position="360"/>
    </location>
</feature>
<evidence type="ECO:0000256" key="8">
    <source>
        <dbReference type="SAM" id="Phobius"/>
    </source>
</evidence>
<comment type="similarity">
    <text evidence="6">Belongs to the ThrE exporter (TC 2.A.79) family.</text>
</comment>
<feature type="transmembrane region" description="Helical" evidence="8">
    <location>
        <begin position="366"/>
        <end position="384"/>
    </location>
</feature>
<dbReference type="EMBL" id="JAMTCG010000006">
    <property type="protein sequence ID" value="MCP2162018.1"/>
    <property type="molecule type" value="Genomic_DNA"/>
</dbReference>
<feature type="transmembrane region" description="Helical" evidence="8">
    <location>
        <begin position="164"/>
        <end position="188"/>
    </location>
</feature>
<keyword evidence="12" id="KW-1185">Reference proteome</keyword>
<comment type="subcellular location">
    <subcellularLocation>
        <location evidence="1">Cell membrane</location>
        <topology evidence="1">Multi-pass membrane protein</topology>
    </subcellularLocation>
</comment>
<dbReference type="Pfam" id="PF12821">
    <property type="entry name" value="ThrE_2"/>
    <property type="match status" value="1"/>
</dbReference>
<feature type="transmembrane region" description="Helical" evidence="8">
    <location>
        <begin position="391"/>
        <end position="412"/>
    </location>
</feature>
<evidence type="ECO:0000256" key="4">
    <source>
        <dbReference type="ARBA" id="ARBA00022989"/>
    </source>
</evidence>
<protein>
    <submittedName>
        <fullName evidence="11">Uncharacterized membrane protein YjjP, DUF1212 family</fullName>
    </submittedName>
</protein>
<evidence type="ECO:0000256" key="6">
    <source>
        <dbReference type="ARBA" id="ARBA00034125"/>
    </source>
</evidence>
<feature type="region of interest" description="Disordered" evidence="7">
    <location>
        <begin position="510"/>
        <end position="555"/>
    </location>
</feature>
<dbReference type="InterPro" id="IPR024528">
    <property type="entry name" value="ThrE_2"/>
</dbReference>
<dbReference type="InterPro" id="IPR010619">
    <property type="entry name" value="ThrE-like_N"/>
</dbReference>
<name>A0ABT1H5Z1_9NOCA</name>
<dbReference type="Pfam" id="PF06738">
    <property type="entry name" value="ThrE"/>
    <property type="match status" value="1"/>
</dbReference>
<evidence type="ECO:0000256" key="5">
    <source>
        <dbReference type="ARBA" id="ARBA00023136"/>
    </source>
</evidence>
<dbReference type="PANTHER" id="PTHR34390">
    <property type="entry name" value="UPF0442 PROTEIN YJJB-RELATED"/>
    <property type="match status" value="1"/>
</dbReference>
<accession>A0ABT1H5Z1</accession>
<evidence type="ECO:0000313" key="12">
    <source>
        <dbReference type="Proteomes" id="UP001205740"/>
    </source>
</evidence>
<organism evidence="11 12">
    <name type="scientific">Williamsia serinedens</name>
    <dbReference type="NCBI Taxonomy" id="391736"/>
    <lineage>
        <taxon>Bacteria</taxon>
        <taxon>Bacillati</taxon>
        <taxon>Actinomycetota</taxon>
        <taxon>Actinomycetes</taxon>
        <taxon>Mycobacteriales</taxon>
        <taxon>Nocardiaceae</taxon>
        <taxon>Williamsia</taxon>
    </lineage>
</organism>
<keyword evidence="3 8" id="KW-0812">Transmembrane</keyword>
<feature type="transmembrane region" description="Helical" evidence="8">
    <location>
        <begin position="208"/>
        <end position="228"/>
    </location>
</feature>
<feature type="transmembrane region" description="Helical" evidence="8">
    <location>
        <begin position="424"/>
        <end position="446"/>
    </location>
</feature>
<evidence type="ECO:0000256" key="1">
    <source>
        <dbReference type="ARBA" id="ARBA00004651"/>
    </source>
</evidence>
<keyword evidence="2" id="KW-1003">Cell membrane</keyword>
<keyword evidence="5 8" id="KW-0472">Membrane</keyword>
<sequence>MREYIGRMMRPLAGSRRATIDTIEPLTSALSPRKPVDLTDDAAVTEVLDLAIKVGSVLLDSGTGAIDTQTQIRFVAGMFGVERCEVDVTYNTIVVSARRGSALPPVTAMRTVHYRSLDFTRLAQVDRLIRKIRGLAVTPSEAHAVIDEIVAAPHPYKRWIATAAWSMLAASLAVAFGGGAWVAVVAFLTTAVIDRVNRVLNSYGTPIFFQQVTGGFIAVIPAAVVFRFSESLGVAVAPTLVIAAGVTVLLSGLSLVGSVQDAITGAPITGVARFFELLIMTGGIITGVSIALRLLEATGIILPTITSTTSLGISDAPAQITGGGIAAAAFALASYAERRALPVAFFAGILGTAVVVLGAIVGIGSVIASGVAAVAVGFLGGLLARRALTPPLVVAVAGITPLLPGLAIYRGLYGVLNDQTLDGFTALAAALGTGAALAAGVTFGEFMARTLRRPRIPTRRTRALFGARSALRPKRFTRLDPETQQPDETARVLDTDHLIEVHTGALSGIRERLEAEAAADPPPPVEPPRAWSAAPPRPLSQRHRRSPGVPRDRVK</sequence>
<reference evidence="11 12" key="1">
    <citation type="submission" date="2022-06" db="EMBL/GenBank/DDBJ databases">
        <title>Genomic Encyclopedia of Archaeal and Bacterial Type Strains, Phase II (KMG-II): from individual species to whole genera.</title>
        <authorList>
            <person name="Goeker M."/>
        </authorList>
    </citation>
    <scope>NUCLEOTIDE SEQUENCE [LARGE SCALE GENOMIC DNA]</scope>
    <source>
        <strain evidence="11 12">DSM 45037</strain>
    </source>
</reference>
<evidence type="ECO:0000256" key="7">
    <source>
        <dbReference type="SAM" id="MobiDB-lite"/>
    </source>
</evidence>
<dbReference type="Proteomes" id="UP001205740">
    <property type="component" value="Unassembled WGS sequence"/>
</dbReference>
<feature type="transmembrane region" description="Helical" evidence="8">
    <location>
        <begin position="235"/>
        <end position="257"/>
    </location>
</feature>
<feature type="transmembrane region" description="Helical" evidence="8">
    <location>
        <begin position="277"/>
        <end position="295"/>
    </location>
</feature>